<protein>
    <submittedName>
        <fullName evidence="1">Uncharacterized protein</fullName>
    </submittedName>
</protein>
<reference evidence="1 2" key="1">
    <citation type="submission" date="2019-10" db="EMBL/GenBank/DDBJ databases">
        <title>Rubrobacter sp nov SCSIO 52090 isolated from a deep-sea sediment in the South China Sea.</title>
        <authorList>
            <person name="Chen R.W."/>
        </authorList>
    </citation>
    <scope>NUCLEOTIDE SEQUENCE [LARGE SCALE GENOMIC DNA]</scope>
    <source>
        <strain evidence="1 2">SCSIO 52909</strain>
    </source>
</reference>
<name>A0A6G8Q675_9ACTN</name>
<evidence type="ECO:0000313" key="1">
    <source>
        <dbReference type="EMBL" id="QIN81994.1"/>
    </source>
</evidence>
<keyword evidence="2" id="KW-1185">Reference proteome</keyword>
<dbReference type="AlphaFoldDB" id="A0A6G8Q675"/>
<dbReference type="Proteomes" id="UP000501452">
    <property type="component" value="Chromosome"/>
</dbReference>
<sequence length="59" mass="6810">MKKALYEAVLQDVGRYEDLALRAEGSADDELAGFFREVRDENRLRAEKARRLLAQRVAE</sequence>
<dbReference type="KEGG" id="rub:GBA63_04545"/>
<organism evidence="1 2">
    <name type="scientific">Rubrobacter tropicus</name>
    <dbReference type="NCBI Taxonomy" id="2653851"/>
    <lineage>
        <taxon>Bacteria</taxon>
        <taxon>Bacillati</taxon>
        <taxon>Actinomycetota</taxon>
        <taxon>Rubrobacteria</taxon>
        <taxon>Rubrobacterales</taxon>
        <taxon>Rubrobacteraceae</taxon>
        <taxon>Rubrobacter</taxon>
    </lineage>
</organism>
<gene>
    <name evidence="1" type="ORF">GBA63_04545</name>
</gene>
<accession>A0A6G8Q675</accession>
<dbReference type="EMBL" id="CP045119">
    <property type="protein sequence ID" value="QIN81994.1"/>
    <property type="molecule type" value="Genomic_DNA"/>
</dbReference>
<dbReference type="RefSeq" id="WP_166173885.1">
    <property type="nucleotide sequence ID" value="NZ_CP045119.1"/>
</dbReference>
<proteinExistence type="predicted"/>
<evidence type="ECO:0000313" key="2">
    <source>
        <dbReference type="Proteomes" id="UP000501452"/>
    </source>
</evidence>